<organism evidence="7 8">
    <name type="scientific">Caenorhabditis briggsae</name>
    <dbReference type="NCBI Taxonomy" id="6238"/>
    <lineage>
        <taxon>Eukaryota</taxon>
        <taxon>Metazoa</taxon>
        <taxon>Ecdysozoa</taxon>
        <taxon>Nematoda</taxon>
        <taxon>Chromadorea</taxon>
        <taxon>Rhabditida</taxon>
        <taxon>Rhabditina</taxon>
        <taxon>Rhabditomorpha</taxon>
        <taxon>Rhabditoidea</taxon>
        <taxon>Rhabditidae</taxon>
        <taxon>Peloderinae</taxon>
        <taxon>Caenorhabditis</taxon>
    </lineage>
</organism>
<gene>
    <name evidence="9" type="primary">col-151</name>
    <name evidence="7" type="synonym">Cbr-col-151</name>
    <name evidence="9" type="ORF">CBG23151</name>
    <name evidence="7" type="ORF">CBG_23151</name>
</gene>
<dbReference type="InterPro" id="IPR002486">
    <property type="entry name" value="Col_cuticle_N"/>
</dbReference>
<evidence type="ECO:0000256" key="5">
    <source>
        <dbReference type="SAM" id="Phobius"/>
    </source>
</evidence>
<dbReference type="CTD" id="8578475"/>
<feature type="compositionally biased region" description="Gly residues" evidence="4">
    <location>
        <begin position="259"/>
        <end position="278"/>
    </location>
</feature>
<reference evidence="7 8" key="2">
    <citation type="journal article" date="2011" name="PLoS Genet.">
        <title>Caenorhabditis briggsae recombinant inbred line genotypes reveal inter-strain incompatibility and the evolution of recombination.</title>
        <authorList>
            <person name="Ross J.A."/>
            <person name="Koboldt D.C."/>
            <person name="Staisch J.E."/>
            <person name="Chamberlin H.M."/>
            <person name="Gupta B.P."/>
            <person name="Miller R.D."/>
            <person name="Baird S.E."/>
            <person name="Haag E.S."/>
        </authorList>
    </citation>
    <scope>NUCLEOTIDE SEQUENCE [LARGE SCALE GENOMIC DNA]</scope>
    <source>
        <strain evidence="7 8">AF16</strain>
    </source>
</reference>
<dbReference type="KEGG" id="cbr:CBG_23151"/>
<dbReference type="SMART" id="SM01088">
    <property type="entry name" value="Col_cuticle_N"/>
    <property type="match status" value="1"/>
</dbReference>
<keyword evidence="2" id="KW-0677">Repeat</keyword>
<protein>
    <submittedName>
        <fullName evidence="7">Protein CBR-COL-151</fullName>
    </submittedName>
</protein>
<dbReference type="EMBL" id="HE601533">
    <property type="protein sequence ID" value="CAP39829.1"/>
    <property type="molecule type" value="Genomic_DNA"/>
</dbReference>
<keyword evidence="5" id="KW-0812">Transmembrane</keyword>
<feature type="region of interest" description="Disordered" evidence="4">
    <location>
        <begin position="154"/>
        <end position="305"/>
    </location>
</feature>
<proteinExistence type="predicted"/>
<evidence type="ECO:0000256" key="3">
    <source>
        <dbReference type="ARBA" id="ARBA00023157"/>
    </source>
</evidence>
<dbReference type="FunCoup" id="A8Y4K9">
    <property type="interactions" value="1515"/>
</dbReference>
<dbReference type="PANTHER" id="PTHR24637:SF366">
    <property type="entry name" value="NEMATODE CUTICLE COLLAGEN N-TERMINAL DOMAIN-CONTAINING PROTEIN"/>
    <property type="match status" value="1"/>
</dbReference>
<evidence type="ECO:0000313" key="9">
    <source>
        <dbReference type="WormBase" id="CBG23151"/>
    </source>
</evidence>
<sequence length="328" mass="33684">MKHTNLLFSAIIFILLSLLIVFLAMFLLFQEIGDFEDLAYGDLKMFEKYSDDAWNLISDSIREKRAVYRIKLPPRNNNGQPRYVTIPPMNSYAVPEGGGMPVTCPPGHPGPRGHPGHPGEDGSSGHPGSPGGVGISLSMKLPYNGCIQCPMGPQGLPGRPGPMGHSGDIGAPGSDGIPGQKGPTGWPGIPGDSGMDGGKGHDGAAGQPGRSGTRSFGSPGPSGSPGRPGHAGPPGVDGGYPMSGLPGSPGPQGKAGQSGVPGGDGHPGMPGRVGGPGPDSGYCQCPKRGKSDEFANYTPKGSKQPVKITEVDVTSADWRRSRKLRVSA</sequence>
<dbReference type="GO" id="GO:0042302">
    <property type="term" value="F:structural constituent of cuticle"/>
    <property type="evidence" value="ECO:0007669"/>
    <property type="project" value="InterPro"/>
</dbReference>
<reference evidence="7 8" key="1">
    <citation type="journal article" date="2003" name="PLoS Biol.">
        <title>The genome sequence of Caenorhabditis briggsae: a platform for comparative genomics.</title>
        <authorList>
            <person name="Stein L.D."/>
            <person name="Bao Z."/>
            <person name="Blasiar D."/>
            <person name="Blumenthal T."/>
            <person name="Brent M.R."/>
            <person name="Chen N."/>
            <person name="Chinwalla A."/>
            <person name="Clarke L."/>
            <person name="Clee C."/>
            <person name="Coghlan A."/>
            <person name="Coulson A."/>
            <person name="D'Eustachio P."/>
            <person name="Fitch D.H."/>
            <person name="Fulton L.A."/>
            <person name="Fulton R.E."/>
            <person name="Griffiths-Jones S."/>
            <person name="Harris T.W."/>
            <person name="Hillier L.W."/>
            <person name="Kamath R."/>
            <person name="Kuwabara P.E."/>
            <person name="Mardis E.R."/>
            <person name="Marra M.A."/>
            <person name="Miner T.L."/>
            <person name="Minx P."/>
            <person name="Mullikin J.C."/>
            <person name="Plumb R.W."/>
            <person name="Rogers J."/>
            <person name="Schein J.E."/>
            <person name="Sohrmann M."/>
            <person name="Spieth J."/>
            <person name="Stajich J.E."/>
            <person name="Wei C."/>
            <person name="Willey D."/>
            <person name="Wilson R.K."/>
            <person name="Durbin R."/>
            <person name="Waterston R.H."/>
        </authorList>
    </citation>
    <scope>NUCLEOTIDE SEQUENCE [LARGE SCALE GENOMIC DNA]</scope>
    <source>
        <strain evidence="7 8">AF16</strain>
    </source>
</reference>
<dbReference type="RefSeq" id="XP_002636480.1">
    <property type="nucleotide sequence ID" value="XM_002636434.1"/>
</dbReference>
<dbReference type="eggNOG" id="KOG3544">
    <property type="taxonomic scope" value="Eukaryota"/>
</dbReference>
<evidence type="ECO:0000259" key="6">
    <source>
        <dbReference type="SMART" id="SM01088"/>
    </source>
</evidence>
<evidence type="ECO:0000256" key="1">
    <source>
        <dbReference type="ARBA" id="ARBA00011518"/>
    </source>
</evidence>
<dbReference type="WormBase" id="CBG23151">
    <property type="protein sequence ID" value="CBP20656"/>
    <property type="gene ID" value="WBGene00041558"/>
    <property type="gene designation" value="Cbr-col-151"/>
</dbReference>
<dbReference type="Proteomes" id="UP000008549">
    <property type="component" value="Unassembled WGS sequence"/>
</dbReference>
<keyword evidence="5" id="KW-0472">Membrane</keyword>
<dbReference type="Pfam" id="PF01484">
    <property type="entry name" value="Col_cuticle_N"/>
    <property type="match status" value="1"/>
</dbReference>
<dbReference type="HOGENOM" id="CLU_001074_4_3_1"/>
<dbReference type="PANTHER" id="PTHR24637">
    <property type="entry name" value="COLLAGEN"/>
    <property type="match status" value="1"/>
</dbReference>
<name>A8Y4K9_CAEBR</name>
<dbReference type="Pfam" id="PF01391">
    <property type="entry name" value="Collagen"/>
    <property type="match status" value="1"/>
</dbReference>
<accession>A8Y4K9</accession>
<dbReference type="OMA" id="QCPMGPQ"/>
<evidence type="ECO:0000313" key="7">
    <source>
        <dbReference type="EMBL" id="CAP39829.1"/>
    </source>
</evidence>
<dbReference type="InParanoid" id="A8Y4K9"/>
<evidence type="ECO:0000256" key="2">
    <source>
        <dbReference type="ARBA" id="ARBA00022737"/>
    </source>
</evidence>
<dbReference type="AlphaFoldDB" id="A8Y4K9"/>
<feature type="domain" description="Nematode cuticle collagen N-terminal" evidence="6">
    <location>
        <begin position="5"/>
        <end position="57"/>
    </location>
</feature>
<feature type="region of interest" description="Disordered" evidence="4">
    <location>
        <begin position="102"/>
        <end position="136"/>
    </location>
</feature>
<evidence type="ECO:0000256" key="4">
    <source>
        <dbReference type="SAM" id="MobiDB-lite"/>
    </source>
</evidence>
<feature type="transmembrane region" description="Helical" evidence="5">
    <location>
        <begin position="6"/>
        <end position="29"/>
    </location>
</feature>
<dbReference type="GeneID" id="8578475"/>
<comment type="subunit">
    <text evidence="1">Collagen polypeptide chains are complexed within the cuticle by disulfide bonds and other types of covalent cross-links.</text>
</comment>
<keyword evidence="8" id="KW-1185">Reference proteome</keyword>
<keyword evidence="5" id="KW-1133">Transmembrane helix</keyword>
<feature type="compositionally biased region" description="Low complexity" evidence="4">
    <location>
        <begin position="208"/>
        <end position="234"/>
    </location>
</feature>
<evidence type="ECO:0000313" key="8">
    <source>
        <dbReference type="Proteomes" id="UP000008549"/>
    </source>
</evidence>
<dbReference type="InterPro" id="IPR008160">
    <property type="entry name" value="Collagen"/>
</dbReference>
<keyword evidence="3" id="KW-1015">Disulfide bond</keyword>